<dbReference type="GO" id="GO:0005886">
    <property type="term" value="C:plasma membrane"/>
    <property type="evidence" value="ECO:0007669"/>
    <property type="project" value="UniProtKB-SubCell"/>
</dbReference>
<feature type="domain" description="ABC3 transporter permease C-terminal" evidence="7">
    <location>
        <begin position="684"/>
        <end position="793"/>
    </location>
</feature>
<feature type="transmembrane region" description="Helical" evidence="6">
    <location>
        <begin position="385"/>
        <end position="409"/>
    </location>
</feature>
<feature type="transmembrane region" description="Helical" evidence="6">
    <location>
        <begin position="291"/>
        <end position="313"/>
    </location>
</feature>
<keyword evidence="5 6" id="KW-0472">Membrane</keyword>
<dbReference type="GO" id="GO:0022857">
    <property type="term" value="F:transmembrane transporter activity"/>
    <property type="evidence" value="ECO:0007669"/>
    <property type="project" value="TreeGrafter"/>
</dbReference>
<protein>
    <submittedName>
        <fullName evidence="9">FtsX-like permease family protein</fullName>
    </submittedName>
</protein>
<evidence type="ECO:0000256" key="4">
    <source>
        <dbReference type="ARBA" id="ARBA00022989"/>
    </source>
</evidence>
<evidence type="ECO:0000256" key="2">
    <source>
        <dbReference type="ARBA" id="ARBA00022475"/>
    </source>
</evidence>
<feature type="transmembrane region" description="Helical" evidence="6">
    <location>
        <begin position="21"/>
        <end position="42"/>
    </location>
</feature>
<feature type="domain" description="ABC3 transporter permease C-terminal" evidence="7">
    <location>
        <begin position="297"/>
        <end position="411"/>
    </location>
</feature>
<dbReference type="InterPro" id="IPR050250">
    <property type="entry name" value="Macrolide_Exporter_MacB"/>
</dbReference>
<keyword evidence="2" id="KW-1003">Cell membrane</keyword>
<keyword evidence="10" id="KW-1185">Reference proteome</keyword>
<comment type="subcellular location">
    <subcellularLocation>
        <location evidence="1">Cell membrane</location>
        <topology evidence="1">Multi-pass membrane protein</topology>
    </subcellularLocation>
</comment>
<gene>
    <name evidence="9" type="ORF">FPZ42_10545</name>
</gene>
<reference evidence="9 10" key="1">
    <citation type="submission" date="2019-07" db="EMBL/GenBank/DDBJ databases">
        <authorList>
            <person name="Kim J."/>
        </authorList>
    </citation>
    <scope>NUCLEOTIDE SEQUENCE [LARGE SCALE GENOMIC DNA]</scope>
    <source>
        <strain evidence="9 10">MJ1a</strain>
    </source>
</reference>
<dbReference type="PANTHER" id="PTHR30572:SF18">
    <property type="entry name" value="ABC-TYPE MACROLIDE FAMILY EXPORT SYSTEM PERMEASE COMPONENT 2"/>
    <property type="match status" value="1"/>
</dbReference>
<name>A0A563U3Z9_9SPHI</name>
<accession>A0A563U3Z9</accession>
<comment type="caution">
    <text evidence="9">The sequence shown here is derived from an EMBL/GenBank/DDBJ whole genome shotgun (WGS) entry which is preliminary data.</text>
</comment>
<dbReference type="Pfam" id="PF12704">
    <property type="entry name" value="MacB_PCD"/>
    <property type="match status" value="2"/>
</dbReference>
<evidence type="ECO:0000313" key="10">
    <source>
        <dbReference type="Proteomes" id="UP000318010"/>
    </source>
</evidence>
<feature type="transmembrane region" description="Helical" evidence="6">
    <location>
        <begin position="437"/>
        <end position="456"/>
    </location>
</feature>
<dbReference type="OrthoDB" id="1451596at2"/>
<dbReference type="EMBL" id="VOEI01000003">
    <property type="protein sequence ID" value="TWR26061.1"/>
    <property type="molecule type" value="Genomic_DNA"/>
</dbReference>
<keyword evidence="3 6" id="KW-0812">Transmembrane</keyword>
<evidence type="ECO:0000256" key="3">
    <source>
        <dbReference type="ARBA" id="ARBA00022692"/>
    </source>
</evidence>
<sequence length="804" mass="88757">MIKNYLTIAWRNLTKNRIFSFINTFGLAIGLACCMLISGYLYQELTYDRYPAKSDQLYRVNLTTLGNGGSDVYPFVDNAVGEGMKNALPEIEAYSRLSINQPAFVENGSKKFKETNIARADANFLQLFSIPLIDGDPITCLKDPSSMVLTRDMAKKYFGTTDVVGKSLIVATYPFKITGVIDKVPDNSHFHADAFLSMVTFTEGQRQSWSNLGFYTYLQLRKGADPKKLEKQFPQLVAKYVVPEIQHDMGVSVAEAQKSVNTFLFSLQPITDIHLHSHTKYEKEANGDINYIYIFGALAAFILVLACINFTNLSTAASAKRSKEVGIRKVLGSLKSSLISQFLTESVLLTTLATVFALALVYLLLPYFNQLSGKQITIGFYLNPVVLLIEFAVALIVGILAGIYPAFFISSFKILSVLKGNGIGDVTASRSLLRSGLIVFQFAISTAFIIATFVVYQQLHYMQNKKLGYDKDQVIVLNDTYTLQNNLEPFRNKLLQDNRVVNATISSDVPVSISDGTQIYLKSATSDGSHSDIHANIYHIDETYLPTMEMKMAAGRNFLPAYPADSASVIVNETAVKDLGITGNPLGRTIVRSGRHAFNIVGVVKDFNYSSAKEKIAPLMMLYGHSTGAMMVRVKTADVQGLITGMKQQWDSFNPASPFSYNFLDDQFAHLYVAETRTGKIFTSFAILAVIIASLGLFGLSAFSIRQRVREIGVRKVLGASSGSITGMLSAQFLKLVALAIVIAIPLTWLAMHQWLQEFAYRIDIQWWVFAAAGAMALGVAFITVSFQTIKAALANPVKSLRSE</sequence>
<feature type="domain" description="MacB-like periplasmic core" evidence="8">
    <location>
        <begin position="20"/>
        <end position="235"/>
    </location>
</feature>
<dbReference type="Pfam" id="PF02687">
    <property type="entry name" value="FtsX"/>
    <property type="match status" value="2"/>
</dbReference>
<dbReference type="RefSeq" id="WP_146271123.1">
    <property type="nucleotide sequence ID" value="NZ_VOEI01000003.1"/>
</dbReference>
<feature type="transmembrane region" description="Helical" evidence="6">
    <location>
        <begin position="681"/>
        <end position="705"/>
    </location>
</feature>
<dbReference type="PROSITE" id="PS51257">
    <property type="entry name" value="PROKAR_LIPOPROTEIN"/>
    <property type="match status" value="1"/>
</dbReference>
<dbReference type="Proteomes" id="UP000318010">
    <property type="component" value="Unassembled WGS sequence"/>
</dbReference>
<feature type="domain" description="MacB-like periplasmic core" evidence="8">
    <location>
        <begin position="439"/>
        <end position="635"/>
    </location>
</feature>
<evidence type="ECO:0000256" key="1">
    <source>
        <dbReference type="ARBA" id="ARBA00004651"/>
    </source>
</evidence>
<feature type="transmembrane region" description="Helical" evidence="6">
    <location>
        <begin position="765"/>
        <end position="787"/>
    </location>
</feature>
<keyword evidence="4 6" id="KW-1133">Transmembrane helix</keyword>
<evidence type="ECO:0000256" key="6">
    <source>
        <dbReference type="SAM" id="Phobius"/>
    </source>
</evidence>
<evidence type="ECO:0000259" key="8">
    <source>
        <dbReference type="Pfam" id="PF12704"/>
    </source>
</evidence>
<evidence type="ECO:0000259" key="7">
    <source>
        <dbReference type="Pfam" id="PF02687"/>
    </source>
</evidence>
<dbReference type="InterPro" id="IPR025857">
    <property type="entry name" value="MacB_PCD"/>
</dbReference>
<evidence type="ECO:0000256" key="5">
    <source>
        <dbReference type="ARBA" id="ARBA00023136"/>
    </source>
</evidence>
<proteinExistence type="predicted"/>
<organism evidence="9 10">
    <name type="scientific">Mucilaginibacter achroorhodeus</name>
    <dbReference type="NCBI Taxonomy" id="2599294"/>
    <lineage>
        <taxon>Bacteria</taxon>
        <taxon>Pseudomonadati</taxon>
        <taxon>Bacteroidota</taxon>
        <taxon>Sphingobacteriia</taxon>
        <taxon>Sphingobacteriales</taxon>
        <taxon>Sphingobacteriaceae</taxon>
        <taxon>Mucilaginibacter</taxon>
    </lineage>
</organism>
<evidence type="ECO:0000313" key="9">
    <source>
        <dbReference type="EMBL" id="TWR26061.1"/>
    </source>
</evidence>
<dbReference type="AlphaFoldDB" id="A0A563U3Z9"/>
<dbReference type="PANTHER" id="PTHR30572">
    <property type="entry name" value="MEMBRANE COMPONENT OF TRANSPORTER-RELATED"/>
    <property type="match status" value="1"/>
</dbReference>
<dbReference type="InterPro" id="IPR003838">
    <property type="entry name" value="ABC3_permease_C"/>
</dbReference>
<feature type="transmembrane region" description="Helical" evidence="6">
    <location>
        <begin position="717"/>
        <end position="745"/>
    </location>
</feature>
<feature type="transmembrane region" description="Helical" evidence="6">
    <location>
        <begin position="342"/>
        <end position="365"/>
    </location>
</feature>